<keyword evidence="3" id="KW-1185">Reference proteome</keyword>
<dbReference type="OMA" id="WRQMGIM"/>
<accession>A0A553PNE8</accession>
<reference evidence="2 3" key="1">
    <citation type="journal article" date="2018" name="Nat. Ecol. Evol.">
        <title>Genomic signatures of mitonuclear coevolution across populations of Tigriopus californicus.</title>
        <authorList>
            <person name="Barreto F.S."/>
            <person name="Watson E.T."/>
            <person name="Lima T.G."/>
            <person name="Willett C.S."/>
            <person name="Edmands S."/>
            <person name="Li W."/>
            <person name="Burton R.S."/>
        </authorList>
    </citation>
    <scope>NUCLEOTIDE SEQUENCE [LARGE SCALE GENOMIC DNA]</scope>
    <source>
        <strain evidence="2 3">San Diego</strain>
    </source>
</reference>
<dbReference type="Proteomes" id="UP000318571">
    <property type="component" value="Chromosome 6"/>
</dbReference>
<evidence type="ECO:0000256" key="1">
    <source>
        <dbReference type="SAM" id="SignalP"/>
    </source>
</evidence>
<organism evidence="2 3">
    <name type="scientific">Tigriopus californicus</name>
    <name type="common">Marine copepod</name>
    <dbReference type="NCBI Taxonomy" id="6832"/>
    <lineage>
        <taxon>Eukaryota</taxon>
        <taxon>Metazoa</taxon>
        <taxon>Ecdysozoa</taxon>
        <taxon>Arthropoda</taxon>
        <taxon>Crustacea</taxon>
        <taxon>Multicrustacea</taxon>
        <taxon>Hexanauplia</taxon>
        <taxon>Copepoda</taxon>
        <taxon>Harpacticoida</taxon>
        <taxon>Harpacticidae</taxon>
        <taxon>Tigriopus</taxon>
    </lineage>
</organism>
<evidence type="ECO:0000313" key="2">
    <source>
        <dbReference type="EMBL" id="TRY79211.1"/>
    </source>
</evidence>
<dbReference type="AlphaFoldDB" id="A0A553PNE8"/>
<evidence type="ECO:0000313" key="3">
    <source>
        <dbReference type="Proteomes" id="UP000318571"/>
    </source>
</evidence>
<gene>
    <name evidence="2" type="ORF">TCAL_10032</name>
</gene>
<comment type="caution">
    <text evidence="2">The sequence shown here is derived from an EMBL/GenBank/DDBJ whole genome shotgun (WGS) entry which is preliminary data.</text>
</comment>
<feature type="signal peptide" evidence="1">
    <location>
        <begin position="1"/>
        <end position="22"/>
    </location>
</feature>
<dbReference type="PANTHER" id="PTHR39960">
    <property type="entry name" value="LD34147P"/>
    <property type="match status" value="1"/>
</dbReference>
<feature type="chain" id="PRO_5022176341" evidence="1">
    <location>
        <begin position="23"/>
        <end position="420"/>
    </location>
</feature>
<dbReference type="GO" id="GO:0005886">
    <property type="term" value="C:plasma membrane"/>
    <property type="evidence" value="ECO:0007669"/>
    <property type="project" value="TreeGrafter"/>
</dbReference>
<name>A0A553PNE8_TIGCA</name>
<proteinExistence type="predicted"/>
<protein>
    <submittedName>
        <fullName evidence="2">Uncharacterized protein</fullName>
    </submittedName>
</protein>
<keyword evidence="1" id="KW-0732">Signal</keyword>
<dbReference type="PANTHER" id="PTHR39960:SF1">
    <property type="entry name" value="LD34147P"/>
    <property type="match status" value="1"/>
</dbReference>
<sequence>MARVCILLLGLISYGIVSNGFALQDSPLSMGHAIDQIETLVGKLQNGRVKRSEDRGVTNLDIRDAILQLLNVIRENSKKSEKSSKSQQELISEILNKIKSDSGSSSGSSGIDIGVDQKIDNISRFLLKMNSKLSIMERQMSRGRSSNDDALETLAKDSYNILALLPNFISNTKEEVEKISLESQAHFEELEALLVDANDEKSEKRSFAKVLRDTETNILGASNSLKDIVIESGHMAESLFERVNDGYKELTNEIKGLSNVEQVLLDTADSVMDTKRKVEFGVQQIIFKVEELVKMSGGEIDEQMKNQFADVEKEIGQVWRQMGIMYKQVSNSITILEKVKNTTEGYVGNPSGSKLGAMEGQVEGLTDRMGDVDSNLNYMLGQLSLVVQEFNQVKTGLSAAMTGLETDLEDIKEYKPPQED</sequence>
<dbReference type="EMBL" id="VCGU01000002">
    <property type="protein sequence ID" value="TRY79211.1"/>
    <property type="molecule type" value="Genomic_DNA"/>
</dbReference>